<organism evidence="8 9">
    <name type="scientific">Diabrotica balteata</name>
    <name type="common">Banded cucumber beetle</name>
    <dbReference type="NCBI Taxonomy" id="107213"/>
    <lineage>
        <taxon>Eukaryota</taxon>
        <taxon>Metazoa</taxon>
        <taxon>Ecdysozoa</taxon>
        <taxon>Arthropoda</taxon>
        <taxon>Hexapoda</taxon>
        <taxon>Insecta</taxon>
        <taxon>Pterygota</taxon>
        <taxon>Neoptera</taxon>
        <taxon>Endopterygota</taxon>
        <taxon>Coleoptera</taxon>
        <taxon>Polyphaga</taxon>
        <taxon>Cucujiformia</taxon>
        <taxon>Chrysomeloidea</taxon>
        <taxon>Chrysomelidae</taxon>
        <taxon>Galerucinae</taxon>
        <taxon>Diabroticina</taxon>
        <taxon>Diabroticites</taxon>
        <taxon>Diabrotica</taxon>
    </lineage>
</organism>
<dbReference type="InterPro" id="IPR031168">
    <property type="entry name" value="G_TrmE"/>
</dbReference>
<dbReference type="GO" id="GO:0005739">
    <property type="term" value="C:mitochondrion"/>
    <property type="evidence" value="ECO:0007669"/>
    <property type="project" value="UniProtKB-SubCell"/>
</dbReference>
<proteinExistence type="inferred from homology"/>
<dbReference type="CDD" id="cd04164">
    <property type="entry name" value="trmE"/>
    <property type="match status" value="1"/>
</dbReference>
<gene>
    <name evidence="8" type="ORF">DIABBA_LOCUS7381</name>
</gene>
<evidence type="ECO:0000313" key="8">
    <source>
        <dbReference type="EMBL" id="CAG9834030.1"/>
    </source>
</evidence>
<dbReference type="HAMAP" id="MF_00379">
    <property type="entry name" value="GTPase_MnmE"/>
    <property type="match status" value="1"/>
</dbReference>
<dbReference type="InterPro" id="IPR025867">
    <property type="entry name" value="MnmE_helical"/>
</dbReference>
<keyword evidence="5 6" id="KW-0342">GTP-binding</keyword>
<comment type="similarity">
    <text evidence="2 6">Belongs to the TRAFAC class TrmE-Era-EngA-EngB-Septin-like GTPase superfamily. TrmE GTPase family.</text>
</comment>
<evidence type="ECO:0000259" key="7">
    <source>
        <dbReference type="PROSITE" id="PS51709"/>
    </source>
</evidence>
<dbReference type="GO" id="GO:0002098">
    <property type="term" value="P:tRNA wobble uridine modification"/>
    <property type="evidence" value="ECO:0007669"/>
    <property type="project" value="TreeGrafter"/>
</dbReference>
<dbReference type="Proteomes" id="UP001153709">
    <property type="component" value="Chromosome 4"/>
</dbReference>
<dbReference type="InterPro" id="IPR006073">
    <property type="entry name" value="GTP-bd"/>
</dbReference>
<evidence type="ECO:0000256" key="6">
    <source>
        <dbReference type="RuleBase" id="RU003313"/>
    </source>
</evidence>
<dbReference type="PANTHER" id="PTHR42714:SF2">
    <property type="entry name" value="TRNA MODIFICATION GTPASE GTPBP3, MITOCHONDRIAL"/>
    <property type="match status" value="1"/>
</dbReference>
<protein>
    <recommendedName>
        <fullName evidence="7">TrmE-type G domain-containing protein</fullName>
    </recommendedName>
</protein>
<dbReference type="GO" id="GO:0030488">
    <property type="term" value="P:tRNA methylation"/>
    <property type="evidence" value="ECO:0007669"/>
    <property type="project" value="TreeGrafter"/>
</dbReference>
<evidence type="ECO:0000256" key="5">
    <source>
        <dbReference type="ARBA" id="ARBA00023134"/>
    </source>
</evidence>
<dbReference type="InterPro" id="IPR027368">
    <property type="entry name" value="MnmE_dom2"/>
</dbReference>
<comment type="subcellular location">
    <subcellularLocation>
        <location evidence="1">Mitochondrion</location>
    </subcellularLocation>
</comment>
<dbReference type="InterPro" id="IPR018948">
    <property type="entry name" value="GTP-bd_TrmE_N"/>
</dbReference>
<dbReference type="Gene3D" id="1.20.120.430">
    <property type="entry name" value="tRNA modification GTPase MnmE domain 2"/>
    <property type="match status" value="1"/>
</dbReference>
<dbReference type="PROSITE" id="PS51709">
    <property type="entry name" value="G_TRME"/>
    <property type="match status" value="1"/>
</dbReference>
<name>A0A9N9SXJ8_DIABA</name>
<evidence type="ECO:0000256" key="3">
    <source>
        <dbReference type="ARBA" id="ARBA00022694"/>
    </source>
</evidence>
<dbReference type="GO" id="GO:0005525">
    <property type="term" value="F:GTP binding"/>
    <property type="evidence" value="ECO:0007669"/>
    <property type="project" value="UniProtKB-KW"/>
</dbReference>
<dbReference type="Pfam" id="PF12631">
    <property type="entry name" value="MnmE_helical"/>
    <property type="match status" value="1"/>
</dbReference>
<dbReference type="Gene3D" id="3.30.1360.120">
    <property type="entry name" value="Probable tRNA modification gtpase trme, domain 1"/>
    <property type="match status" value="1"/>
</dbReference>
<dbReference type="SUPFAM" id="SSF52540">
    <property type="entry name" value="P-loop containing nucleoside triphosphate hydrolases"/>
    <property type="match status" value="1"/>
</dbReference>
<dbReference type="CDD" id="cd14858">
    <property type="entry name" value="TrmE_N"/>
    <property type="match status" value="1"/>
</dbReference>
<evidence type="ECO:0000256" key="4">
    <source>
        <dbReference type="ARBA" id="ARBA00022741"/>
    </source>
</evidence>
<keyword evidence="9" id="KW-1185">Reference proteome</keyword>
<dbReference type="InterPro" id="IPR027417">
    <property type="entry name" value="P-loop_NTPase"/>
</dbReference>
<accession>A0A9N9SXJ8</accession>
<dbReference type="NCBIfam" id="TIGR00450">
    <property type="entry name" value="mnmE_trmE_thdF"/>
    <property type="match status" value="1"/>
</dbReference>
<dbReference type="Pfam" id="PF10396">
    <property type="entry name" value="TrmE_N"/>
    <property type="match status" value="1"/>
</dbReference>
<dbReference type="PANTHER" id="PTHR42714">
    <property type="entry name" value="TRNA MODIFICATION GTPASE GTPBP3"/>
    <property type="match status" value="1"/>
</dbReference>
<keyword evidence="4 6" id="KW-0547">Nucleotide-binding</keyword>
<dbReference type="GO" id="GO:0003924">
    <property type="term" value="F:GTPase activity"/>
    <property type="evidence" value="ECO:0007669"/>
    <property type="project" value="InterPro"/>
</dbReference>
<evidence type="ECO:0000313" key="9">
    <source>
        <dbReference type="Proteomes" id="UP001153709"/>
    </source>
</evidence>
<sequence>MLFKFCRSILYHTKRNISSLKSDTIFALSSGHGKCGVAVIRISGSNSETALKLMTGLSSTPKPRTAILKSIRNPINREVIDKGLVLWFPGPKSFTGEDSVEFQVHGGVAIINAVLESLGTISNLRLAEPGEFTRRAFLNGKLDLTEVEGLADLLQAETEAQRKQAYLQSQGSLSKLYNKWMTTLIRNVAHVEAHIDFDETETMDFGIIDAVKHDIQKLAKNIETHLADGRKGEILRCGVRTIILGEPNVGKSSLLNLLCHRPAAIVTPIEGTTRDILEVTLNIGGYPLVLADTAGLRSDSIDVVEREGISRALQLYEKSDLVILVVDSERYLRWKNDHADRNFKDYLVDYLEKLKLSDLLKSSNTCDIRFNKKCILVFNKADLCAEHIDIDTQTCVSISCITEYGVPTLIKSISMHLKDLCGEPTAEHPSMNQIRHRQHLTDCLKHLRLFIESSDNHNHDLVIMAEHLRRALKHLGKLLGKVTTEDLLDVIFKDFCIGK</sequence>
<dbReference type="EMBL" id="OU898279">
    <property type="protein sequence ID" value="CAG9834030.1"/>
    <property type="molecule type" value="Genomic_DNA"/>
</dbReference>
<dbReference type="InterPro" id="IPR005225">
    <property type="entry name" value="Small_GTP-bd"/>
</dbReference>
<evidence type="ECO:0000256" key="1">
    <source>
        <dbReference type="ARBA" id="ARBA00004173"/>
    </source>
</evidence>
<reference evidence="8" key="1">
    <citation type="submission" date="2022-01" db="EMBL/GenBank/DDBJ databases">
        <authorList>
            <person name="King R."/>
        </authorList>
    </citation>
    <scope>NUCLEOTIDE SEQUENCE</scope>
</reference>
<dbReference type="Gene3D" id="3.40.50.300">
    <property type="entry name" value="P-loop containing nucleotide triphosphate hydrolases"/>
    <property type="match status" value="1"/>
</dbReference>
<dbReference type="Pfam" id="PF01926">
    <property type="entry name" value="MMR_HSR1"/>
    <property type="match status" value="1"/>
</dbReference>
<dbReference type="InterPro" id="IPR004520">
    <property type="entry name" value="GTPase_MnmE"/>
</dbReference>
<feature type="domain" description="TrmE-type G" evidence="7">
    <location>
        <begin position="238"/>
        <end position="418"/>
    </location>
</feature>
<dbReference type="SUPFAM" id="SSF116878">
    <property type="entry name" value="TrmE connector domain"/>
    <property type="match status" value="1"/>
</dbReference>
<dbReference type="AlphaFoldDB" id="A0A9N9SXJ8"/>
<dbReference type="InterPro" id="IPR027266">
    <property type="entry name" value="TrmE/GcvT-like"/>
</dbReference>
<dbReference type="FunFam" id="3.30.1360.120:FF:000007">
    <property type="entry name" value="tRNA modification GTPase GTPBP3, mitochondrial"/>
    <property type="match status" value="1"/>
</dbReference>
<dbReference type="NCBIfam" id="NF003661">
    <property type="entry name" value="PRK05291.1-3"/>
    <property type="match status" value="1"/>
</dbReference>
<dbReference type="NCBIfam" id="TIGR00231">
    <property type="entry name" value="small_GTP"/>
    <property type="match status" value="1"/>
</dbReference>
<evidence type="ECO:0000256" key="2">
    <source>
        <dbReference type="ARBA" id="ARBA00011043"/>
    </source>
</evidence>
<dbReference type="OrthoDB" id="188276at2759"/>
<keyword evidence="3 6" id="KW-0819">tRNA processing</keyword>